<organism evidence="2 3">
    <name type="scientific">Hericium alpestre</name>
    <dbReference type="NCBI Taxonomy" id="135208"/>
    <lineage>
        <taxon>Eukaryota</taxon>
        <taxon>Fungi</taxon>
        <taxon>Dikarya</taxon>
        <taxon>Basidiomycota</taxon>
        <taxon>Agaricomycotina</taxon>
        <taxon>Agaricomycetes</taxon>
        <taxon>Russulales</taxon>
        <taxon>Hericiaceae</taxon>
        <taxon>Hericium</taxon>
    </lineage>
</organism>
<proteinExistence type="predicted"/>
<reference evidence="2 3" key="1">
    <citation type="submission" date="2019-02" db="EMBL/GenBank/DDBJ databases">
        <title>Genome sequencing of the rare red list fungi Hericium alpestre (H. flagellum).</title>
        <authorList>
            <person name="Buettner E."/>
            <person name="Kellner H."/>
        </authorList>
    </citation>
    <scope>NUCLEOTIDE SEQUENCE [LARGE SCALE GENOMIC DNA]</scope>
    <source>
        <strain evidence="2 3">DSM 108284</strain>
    </source>
</reference>
<evidence type="ECO:0000313" key="3">
    <source>
        <dbReference type="Proteomes" id="UP000298061"/>
    </source>
</evidence>
<accession>A0A4Y9ZLX9</accession>
<evidence type="ECO:0000313" key="2">
    <source>
        <dbReference type="EMBL" id="TFY75270.1"/>
    </source>
</evidence>
<name>A0A4Y9ZLX9_9AGAM</name>
<evidence type="ECO:0000256" key="1">
    <source>
        <dbReference type="SAM" id="MobiDB-lite"/>
    </source>
</evidence>
<feature type="region of interest" description="Disordered" evidence="1">
    <location>
        <begin position="1"/>
        <end position="21"/>
    </location>
</feature>
<dbReference type="OrthoDB" id="3357985at2759"/>
<dbReference type="EMBL" id="SFCI01001649">
    <property type="protein sequence ID" value="TFY75270.1"/>
    <property type="molecule type" value="Genomic_DNA"/>
</dbReference>
<evidence type="ECO:0008006" key="4">
    <source>
        <dbReference type="Google" id="ProtNLM"/>
    </source>
</evidence>
<sequence length="328" mass="36325">MSRHSTQTSKEVPGAPQPPASRHYIVLRSSDKADFCVPRAGLAGASHVFGRLLVIPDSQWASRKLEAGLRADPQRRDGLSVVCMPEDSYVLKCLLSALSLGKNAIPVTTTEIVEVLRAASKYGMGTAMNAIRATVPIASLIDRNDAVETFKAALSSQLANEALTAARFIVSDRGSVAWRTYGHTLTKEEQQILQHFRAGYVDAWRCIVEDFRDFTFPGPVSDDLYFFPRPPTTRCVGELNKVGQRGRSCSRDVGYVPSWWYIYWDSIIHDFLDGQIALTPEAVVAGFARALYAHTRPGECKLCCGELHPFCKAVEAYVENKLRKVELV</sequence>
<protein>
    <recommendedName>
        <fullName evidence="4">BTB domain-containing protein</fullName>
    </recommendedName>
</protein>
<keyword evidence="3" id="KW-1185">Reference proteome</keyword>
<dbReference type="Proteomes" id="UP000298061">
    <property type="component" value="Unassembled WGS sequence"/>
</dbReference>
<comment type="caution">
    <text evidence="2">The sequence shown here is derived from an EMBL/GenBank/DDBJ whole genome shotgun (WGS) entry which is preliminary data.</text>
</comment>
<dbReference type="AlphaFoldDB" id="A0A4Y9ZLX9"/>
<feature type="compositionally biased region" description="Polar residues" evidence="1">
    <location>
        <begin position="1"/>
        <end position="10"/>
    </location>
</feature>
<gene>
    <name evidence="2" type="ORF">EWM64_g8741</name>
</gene>